<evidence type="ECO:0000256" key="5">
    <source>
        <dbReference type="ARBA" id="ARBA00022964"/>
    </source>
</evidence>
<dbReference type="GO" id="GO:0016787">
    <property type="term" value="F:hydrolase activity"/>
    <property type="evidence" value="ECO:0007669"/>
    <property type="project" value="UniProtKB-ARBA"/>
</dbReference>
<dbReference type="Gene3D" id="2.60.120.590">
    <property type="entry name" value="Alpha-ketoglutarate-dependent dioxygenase AlkB-like"/>
    <property type="match status" value="1"/>
</dbReference>
<dbReference type="GO" id="GO:0046872">
    <property type="term" value="F:metal ion binding"/>
    <property type="evidence" value="ECO:0007669"/>
    <property type="project" value="UniProtKB-KW"/>
</dbReference>
<gene>
    <name evidence="10" type="ORF">FHG64_15540</name>
</gene>
<evidence type="ECO:0000256" key="4">
    <source>
        <dbReference type="ARBA" id="ARBA00022842"/>
    </source>
</evidence>
<protein>
    <submittedName>
        <fullName evidence="10">Alpha-ketoglutarate-dependent dioxygenase AlkB</fullName>
    </submittedName>
</protein>
<evidence type="ECO:0000256" key="8">
    <source>
        <dbReference type="ARBA" id="ARBA00023204"/>
    </source>
</evidence>
<accession>A0A5B7X6C6</accession>
<dbReference type="GO" id="GO:0032451">
    <property type="term" value="F:demethylase activity"/>
    <property type="evidence" value="ECO:0007669"/>
    <property type="project" value="UniProtKB-ARBA"/>
</dbReference>
<dbReference type="EMBL" id="CP040812">
    <property type="protein sequence ID" value="QCY70690.1"/>
    <property type="molecule type" value="Genomic_DNA"/>
</dbReference>
<organism evidence="10 11">
    <name type="scientific">Antarcticibacterium flavum</name>
    <dbReference type="NCBI Taxonomy" id="2058175"/>
    <lineage>
        <taxon>Bacteria</taxon>
        <taxon>Pseudomonadati</taxon>
        <taxon>Bacteroidota</taxon>
        <taxon>Flavobacteriia</taxon>
        <taxon>Flavobacteriales</taxon>
        <taxon>Flavobacteriaceae</taxon>
        <taxon>Antarcticibacterium</taxon>
    </lineage>
</organism>
<evidence type="ECO:0000256" key="3">
    <source>
        <dbReference type="ARBA" id="ARBA00022763"/>
    </source>
</evidence>
<keyword evidence="3" id="KW-0227">DNA damage</keyword>
<dbReference type="PANTHER" id="PTHR31212">
    <property type="entry name" value="ALPHA-KETOGLUTARATE-DEPENDENT DIOXYGENASE ALKB HOMOLOG 3"/>
    <property type="match status" value="1"/>
</dbReference>
<name>A0A5B7X6C6_9FLAO</name>
<dbReference type="InterPro" id="IPR005123">
    <property type="entry name" value="Oxoglu/Fe-dep_dioxygenase_dom"/>
</dbReference>
<comment type="cofactor">
    <cofactor evidence="1">
        <name>Fe(2+)</name>
        <dbReference type="ChEBI" id="CHEBI:29033"/>
    </cofactor>
</comment>
<dbReference type="KEGG" id="afla:FHG64_15540"/>
<dbReference type="FunFam" id="2.60.120.590:FF:000004">
    <property type="entry name" value="DNA oxidative demethylase ALKBH2"/>
    <property type="match status" value="1"/>
</dbReference>
<dbReference type="InterPro" id="IPR037151">
    <property type="entry name" value="AlkB-like_sf"/>
</dbReference>
<keyword evidence="2" id="KW-0479">Metal-binding</keyword>
<evidence type="ECO:0000256" key="1">
    <source>
        <dbReference type="ARBA" id="ARBA00001954"/>
    </source>
</evidence>
<keyword evidence="7" id="KW-0408">Iron</keyword>
<feature type="domain" description="Fe2OG dioxygenase" evidence="9">
    <location>
        <begin position="99"/>
        <end position="197"/>
    </location>
</feature>
<proteinExistence type="predicted"/>
<evidence type="ECO:0000256" key="6">
    <source>
        <dbReference type="ARBA" id="ARBA00023002"/>
    </source>
</evidence>
<dbReference type="AlphaFoldDB" id="A0A5B7X6C6"/>
<dbReference type="PANTHER" id="PTHR31212:SF4">
    <property type="entry name" value="ALPHA-KETOGLUTARATE-DEPENDENT DIOXYGENASE ALKB HOMOLOG 3"/>
    <property type="match status" value="1"/>
</dbReference>
<dbReference type="SUPFAM" id="SSF51197">
    <property type="entry name" value="Clavaminate synthase-like"/>
    <property type="match status" value="1"/>
</dbReference>
<keyword evidence="6" id="KW-0560">Oxidoreductase</keyword>
<keyword evidence="11" id="KW-1185">Reference proteome</keyword>
<evidence type="ECO:0000259" key="9">
    <source>
        <dbReference type="PROSITE" id="PS51471"/>
    </source>
</evidence>
<dbReference type="InterPro" id="IPR032854">
    <property type="entry name" value="ALKBH3"/>
</dbReference>
<reference evidence="10 11" key="1">
    <citation type="submission" date="2019-06" db="EMBL/GenBank/DDBJ databases">
        <title>Complete genome sequence of Antarcticibacterium flavum KCTC 52984T from an Antarctic marine sediment.</title>
        <authorList>
            <person name="Lee Y.M."/>
            <person name="Shin S.C."/>
        </authorList>
    </citation>
    <scope>NUCLEOTIDE SEQUENCE [LARGE SCALE GENOMIC DNA]</scope>
    <source>
        <strain evidence="10 11">KCTC 52984</strain>
    </source>
</reference>
<dbReference type="GO" id="GO:0140097">
    <property type="term" value="F:catalytic activity, acting on DNA"/>
    <property type="evidence" value="ECO:0007669"/>
    <property type="project" value="UniProtKB-ARBA"/>
</dbReference>
<dbReference type="Pfam" id="PF13532">
    <property type="entry name" value="2OG-FeII_Oxy_2"/>
    <property type="match status" value="1"/>
</dbReference>
<keyword evidence="4" id="KW-0460">Magnesium</keyword>
<dbReference type="RefSeq" id="WP_139067259.1">
    <property type="nucleotide sequence ID" value="NZ_CP040812.1"/>
</dbReference>
<dbReference type="GO" id="GO:0051213">
    <property type="term" value="F:dioxygenase activity"/>
    <property type="evidence" value="ECO:0007669"/>
    <property type="project" value="UniProtKB-KW"/>
</dbReference>
<evidence type="ECO:0000313" key="10">
    <source>
        <dbReference type="EMBL" id="QCY70690.1"/>
    </source>
</evidence>
<dbReference type="GO" id="GO:0016705">
    <property type="term" value="F:oxidoreductase activity, acting on paired donors, with incorporation or reduction of molecular oxygen"/>
    <property type="evidence" value="ECO:0007669"/>
    <property type="project" value="UniProtKB-ARBA"/>
</dbReference>
<dbReference type="Proteomes" id="UP000309016">
    <property type="component" value="Chromosome"/>
</dbReference>
<dbReference type="OrthoDB" id="190276at2"/>
<dbReference type="PROSITE" id="PS51471">
    <property type="entry name" value="FE2OG_OXY"/>
    <property type="match status" value="1"/>
</dbReference>
<keyword evidence="5 10" id="KW-0223">Dioxygenase</keyword>
<sequence>MKETHFRKIKLRDADIIYLQDFLSGLEANAYFTQLMEELKWEQHYIKLFGKTHAQPRLTALYAENDSSYTYSGLTLQPHKFHPLLKNLTEKLKEITPSPFTHCLANLYRDGNDSMGLHSDDEKELGQNPVIASISLGATRKFRLKHKEFKDQKQDLLLEHGSLLLMQGTTQHYWKHELPRTKKEVGPRINLTFRNIIK</sequence>
<keyword evidence="8" id="KW-0234">DNA repair</keyword>
<evidence type="ECO:0000313" key="11">
    <source>
        <dbReference type="Proteomes" id="UP000309016"/>
    </source>
</evidence>
<dbReference type="GO" id="GO:0006307">
    <property type="term" value="P:DNA alkylation repair"/>
    <property type="evidence" value="ECO:0007669"/>
    <property type="project" value="InterPro"/>
</dbReference>
<evidence type="ECO:0000256" key="2">
    <source>
        <dbReference type="ARBA" id="ARBA00022723"/>
    </source>
</evidence>
<dbReference type="InterPro" id="IPR027450">
    <property type="entry name" value="AlkB-like"/>
</dbReference>
<evidence type="ECO:0000256" key="7">
    <source>
        <dbReference type="ARBA" id="ARBA00023004"/>
    </source>
</evidence>